<sequence>MLGLSSQGSVFDVEEESHSILGSGLFNAEKIHGDALYMDEFADEFVPFSGIIETFEEDLDELISLESKLDVDLMNVGTV</sequence>
<reference evidence="1" key="1">
    <citation type="submission" date="2020-10" db="EMBL/GenBank/DDBJ databases">
        <title>Chromosome-scale genome assembly of the Allis shad, Alosa alosa.</title>
        <authorList>
            <person name="Margot Z."/>
            <person name="Christophe K."/>
            <person name="Cabau C."/>
            <person name="Louis A."/>
            <person name="Berthelot C."/>
            <person name="Parey E."/>
            <person name="Roest Crollius H."/>
            <person name="Montfort J."/>
            <person name="Robinson-Rechavi M."/>
            <person name="Bucao C."/>
            <person name="Bouchez O."/>
            <person name="Gislard M."/>
            <person name="Lluch J."/>
            <person name="Milhes M."/>
            <person name="Lampietro C."/>
            <person name="Lopez Roques C."/>
            <person name="Donnadieu C."/>
            <person name="Braasch I."/>
            <person name="Desvignes T."/>
            <person name="Postlethwait J."/>
            <person name="Bobe J."/>
            <person name="Guiguen Y."/>
        </authorList>
    </citation>
    <scope>NUCLEOTIDE SEQUENCE</scope>
    <source>
        <strain evidence="1">M-15738</strain>
        <tissue evidence="1">Blood</tissue>
    </source>
</reference>
<comment type="caution">
    <text evidence="1">The sequence shown here is derived from an EMBL/GenBank/DDBJ whole genome shotgun (WGS) entry which is preliminary data.</text>
</comment>
<dbReference type="EMBL" id="JADWDJ010000003">
    <property type="protein sequence ID" value="KAG5283728.1"/>
    <property type="molecule type" value="Genomic_DNA"/>
</dbReference>
<gene>
    <name evidence="1" type="ORF">AALO_G00045420</name>
</gene>
<proteinExistence type="predicted"/>
<evidence type="ECO:0000313" key="1">
    <source>
        <dbReference type="EMBL" id="KAG5283728.1"/>
    </source>
</evidence>
<protein>
    <submittedName>
        <fullName evidence="1">Uncharacterized protein</fullName>
    </submittedName>
</protein>
<dbReference type="Proteomes" id="UP000823561">
    <property type="component" value="Chromosome 3"/>
</dbReference>
<organism evidence="1 2">
    <name type="scientific">Alosa alosa</name>
    <name type="common">allis shad</name>
    <dbReference type="NCBI Taxonomy" id="278164"/>
    <lineage>
        <taxon>Eukaryota</taxon>
        <taxon>Metazoa</taxon>
        <taxon>Chordata</taxon>
        <taxon>Craniata</taxon>
        <taxon>Vertebrata</taxon>
        <taxon>Euteleostomi</taxon>
        <taxon>Actinopterygii</taxon>
        <taxon>Neopterygii</taxon>
        <taxon>Teleostei</taxon>
        <taxon>Clupei</taxon>
        <taxon>Clupeiformes</taxon>
        <taxon>Clupeoidei</taxon>
        <taxon>Clupeidae</taxon>
        <taxon>Alosa</taxon>
    </lineage>
</organism>
<accession>A0AAV6H8U4</accession>
<dbReference type="AlphaFoldDB" id="A0AAV6H8U4"/>
<keyword evidence="2" id="KW-1185">Reference proteome</keyword>
<name>A0AAV6H8U4_9TELE</name>
<evidence type="ECO:0000313" key="2">
    <source>
        <dbReference type="Proteomes" id="UP000823561"/>
    </source>
</evidence>